<dbReference type="HOGENOM" id="CLU_2456409_0_0_1"/>
<proteinExistence type="predicted"/>
<gene>
    <name evidence="1" type="ORF">M407DRAFT_35121</name>
</gene>
<dbReference type="Proteomes" id="UP000054248">
    <property type="component" value="Unassembled WGS sequence"/>
</dbReference>
<dbReference type="AlphaFoldDB" id="A0A0C3Q0C4"/>
<evidence type="ECO:0000313" key="1">
    <source>
        <dbReference type="EMBL" id="KIO15329.1"/>
    </source>
</evidence>
<reference evidence="1 2" key="1">
    <citation type="submission" date="2014-04" db="EMBL/GenBank/DDBJ databases">
        <authorList>
            <consortium name="DOE Joint Genome Institute"/>
            <person name="Kuo A."/>
            <person name="Girlanda M."/>
            <person name="Perotto S."/>
            <person name="Kohler A."/>
            <person name="Nagy L.G."/>
            <person name="Floudas D."/>
            <person name="Copeland A."/>
            <person name="Barry K.W."/>
            <person name="Cichocki N."/>
            <person name="Veneault-Fourrey C."/>
            <person name="LaButti K."/>
            <person name="Lindquist E.A."/>
            <person name="Lipzen A."/>
            <person name="Lundell T."/>
            <person name="Morin E."/>
            <person name="Murat C."/>
            <person name="Sun H."/>
            <person name="Tunlid A."/>
            <person name="Henrissat B."/>
            <person name="Grigoriev I.V."/>
            <person name="Hibbett D.S."/>
            <person name="Martin F."/>
            <person name="Nordberg H.P."/>
            <person name="Cantor M.N."/>
            <person name="Hua S.X."/>
        </authorList>
    </citation>
    <scope>NUCLEOTIDE SEQUENCE [LARGE SCALE GENOMIC DNA]</scope>
    <source>
        <strain evidence="1 2">MUT 4182</strain>
    </source>
</reference>
<name>A0A0C3Q0C4_9AGAM</name>
<organism evidence="1 2">
    <name type="scientific">Tulasnella calospora MUT 4182</name>
    <dbReference type="NCBI Taxonomy" id="1051891"/>
    <lineage>
        <taxon>Eukaryota</taxon>
        <taxon>Fungi</taxon>
        <taxon>Dikarya</taxon>
        <taxon>Basidiomycota</taxon>
        <taxon>Agaricomycotina</taxon>
        <taxon>Agaricomycetes</taxon>
        <taxon>Cantharellales</taxon>
        <taxon>Tulasnellaceae</taxon>
        <taxon>Tulasnella</taxon>
    </lineage>
</organism>
<keyword evidence="2" id="KW-1185">Reference proteome</keyword>
<dbReference type="EMBL" id="KN824207">
    <property type="protein sequence ID" value="KIO15329.1"/>
    <property type="molecule type" value="Genomic_DNA"/>
</dbReference>
<reference evidence="2" key="2">
    <citation type="submission" date="2015-01" db="EMBL/GenBank/DDBJ databases">
        <title>Evolutionary Origins and Diversification of the Mycorrhizal Mutualists.</title>
        <authorList>
            <consortium name="DOE Joint Genome Institute"/>
            <consortium name="Mycorrhizal Genomics Consortium"/>
            <person name="Kohler A."/>
            <person name="Kuo A."/>
            <person name="Nagy L.G."/>
            <person name="Floudas D."/>
            <person name="Copeland A."/>
            <person name="Barry K.W."/>
            <person name="Cichocki N."/>
            <person name="Veneault-Fourrey C."/>
            <person name="LaButti K."/>
            <person name="Lindquist E.A."/>
            <person name="Lipzen A."/>
            <person name="Lundell T."/>
            <person name="Morin E."/>
            <person name="Murat C."/>
            <person name="Riley R."/>
            <person name="Ohm R."/>
            <person name="Sun H."/>
            <person name="Tunlid A."/>
            <person name="Henrissat B."/>
            <person name="Grigoriev I.V."/>
            <person name="Hibbett D.S."/>
            <person name="Martin F."/>
        </authorList>
    </citation>
    <scope>NUCLEOTIDE SEQUENCE [LARGE SCALE GENOMIC DNA]</scope>
    <source>
        <strain evidence="2">MUT 4182</strain>
    </source>
</reference>
<protein>
    <submittedName>
        <fullName evidence="1">Uncharacterized protein</fullName>
    </submittedName>
</protein>
<evidence type="ECO:0000313" key="2">
    <source>
        <dbReference type="Proteomes" id="UP000054248"/>
    </source>
</evidence>
<accession>A0A0C3Q0C4</accession>
<sequence>MSPTKVRLSRESLAIGGTLRNVNNLDRKPAQARGADIGRPPKIDLFFLRSNAWGEFDQVFIALLAFAPTMPGLETLSVEWQYLQQPKHK</sequence>